<dbReference type="SUPFAM" id="SSF46934">
    <property type="entry name" value="UBA-like"/>
    <property type="match status" value="1"/>
</dbReference>
<evidence type="ECO:0000256" key="1">
    <source>
        <dbReference type="SAM" id="MobiDB-lite"/>
    </source>
</evidence>
<gene>
    <name evidence="3" type="ORF">GSMUA_186360.1</name>
</gene>
<dbReference type="InterPro" id="IPR009719">
    <property type="entry name" value="GIP1_N"/>
</dbReference>
<name>A0A804IIS1_MUSAM</name>
<protein>
    <submittedName>
        <fullName evidence="3">(wild Malaysian banana) hypothetical protein</fullName>
    </submittedName>
</protein>
<dbReference type="PANTHER" id="PTHR46445">
    <property type="entry name" value="RNA POLYMERASE II DEGRADATION FACTOR-LIKE PROTEIN (DUF1296)"/>
    <property type="match status" value="1"/>
</dbReference>
<dbReference type="KEGG" id="mus:103979756"/>
<dbReference type="InterPro" id="IPR009060">
    <property type="entry name" value="UBA-like_sf"/>
</dbReference>
<feature type="compositionally biased region" description="Polar residues" evidence="1">
    <location>
        <begin position="821"/>
        <end position="835"/>
    </location>
</feature>
<dbReference type="Pfam" id="PF06972">
    <property type="entry name" value="GIP1_N"/>
    <property type="match status" value="1"/>
</dbReference>
<feature type="compositionally biased region" description="Polar residues" evidence="1">
    <location>
        <begin position="851"/>
        <end position="884"/>
    </location>
</feature>
<dbReference type="EnsemblPlants" id="Ma03_t32380.1">
    <property type="protein sequence ID" value="Ma03_p32380.1"/>
    <property type="gene ID" value="Ma03_g32380"/>
</dbReference>
<dbReference type="InParanoid" id="A0A804IIS1"/>
<feature type="compositionally biased region" description="Basic and acidic residues" evidence="1">
    <location>
        <begin position="62"/>
        <end position="81"/>
    </location>
</feature>
<dbReference type="OrthoDB" id="762072at2759"/>
<evidence type="ECO:0000313" key="3">
    <source>
        <dbReference type="EMBL" id="CAG1851930.1"/>
    </source>
</evidence>
<proteinExistence type="predicted"/>
<keyword evidence="5" id="KW-1185">Reference proteome</keyword>
<accession>A0A804IIS1</accession>
<dbReference type="Gramene" id="Ma03_t32380.1">
    <property type="protein sequence ID" value="Ma03_p32380.1"/>
    <property type="gene ID" value="Ma03_g32380"/>
</dbReference>
<dbReference type="PANTHER" id="PTHR46445:SF3">
    <property type="entry name" value="RNA POLYMERASE II DEGRADATION FACTOR-LIKE PROTEIN (DUF1296)-RELATED"/>
    <property type="match status" value="1"/>
</dbReference>
<dbReference type="AlphaFoldDB" id="A0A804IIS1"/>
<feature type="region of interest" description="Disordered" evidence="1">
    <location>
        <begin position="821"/>
        <end position="884"/>
    </location>
</feature>
<dbReference type="Proteomes" id="UP000012960">
    <property type="component" value="Unplaced"/>
</dbReference>
<dbReference type="OMA" id="SFGAMQP"/>
<organism evidence="4 5">
    <name type="scientific">Musa acuminata subsp. malaccensis</name>
    <name type="common">Wild banana</name>
    <name type="synonym">Musa malaccensis</name>
    <dbReference type="NCBI Taxonomy" id="214687"/>
    <lineage>
        <taxon>Eukaryota</taxon>
        <taxon>Viridiplantae</taxon>
        <taxon>Streptophyta</taxon>
        <taxon>Embryophyta</taxon>
        <taxon>Tracheophyta</taxon>
        <taxon>Spermatophyta</taxon>
        <taxon>Magnoliopsida</taxon>
        <taxon>Liliopsida</taxon>
        <taxon>Zingiberales</taxon>
        <taxon>Musaceae</taxon>
        <taxon>Musa</taxon>
    </lineage>
</organism>
<feature type="region of interest" description="Disordered" evidence="1">
    <location>
        <begin position="62"/>
        <end position="129"/>
    </location>
</feature>
<sequence>MSGACRANGAAAPIPTGSRKLVQSLREILHCPEPEIYAMLRECNMDPNEAVHRLLAQDTFHEVKSKREKKKEIREPPESRSRTVNSSSGHGTRVGTDLGARSTSSQSSSTDYGTFKGKPNHKKENGTNALPNSLLLESATVSSSPTQRPTIPSKSVPQGNVIQLTSITGGLSMPMQSSSVFQNSWLGRPGHVSMADIVKMGRPQSQPSSMPVMASEKSYMAQNADMLKMSHHKAKQSPATVLPSDLDEKLESRQESTHVLEISHNVRIAEGQHNVDDGWSLIDGQPMESVSTTPEMSGVSTGYANSLELASSNLVDDGTHLHVDPHLEEIHNLEESLNVTIMPAESRSTSVSDRQIQVDTSKGASHINEGLLKSTNSYSSQRLDLDHHEGSLAVEDVILEISSDAANFSQLSLHETSTKPIEDSPAVIIPNHLRVTNADCAYLSFGSFGSGAFAGSFPSKPLESNLEVTPVIDDASRIANSDARNESDSNRRLKPMLTENVASRSHAGPENLDEPSTSQPEMVRNDPLDTTYGLQYNSPSGSSYAISSCTQPNATTYTYPQGNTQMQSLSHLSSLMQQPNTLQNSILAASIPHLRDFDLPLSPLLTTQSMPTRYSTTESSISGSKISMPEALKPGVFSDAQSTPQSLPSTTMLTSLVFPQNLPVHHYSQPALPLGHFANIISYPYLPHSYAYLPSVHQAFTTNSPFHQPTAAVPSAGMKYSQPQYRSSLSVASLPQASAIGSAYGGFGSSANVPGGYTLNHTSASTNTMIGLDEALNLQHREASHHVPLQQSENPAMWIHGGGSRTMSALPTSTFYNYPGQNQHSGFRQTQQSSHLGALGYPNLHHDAQAGPSQEHQQNLSDGNMSGSQTVQSQPANQIWQHGY</sequence>
<reference evidence="4" key="2">
    <citation type="submission" date="2021-05" db="UniProtKB">
        <authorList>
            <consortium name="EnsemblPlants"/>
        </authorList>
    </citation>
    <scope>IDENTIFICATION</scope>
    <source>
        <strain evidence="4">subsp. malaccensis</strain>
    </source>
</reference>
<evidence type="ECO:0000313" key="5">
    <source>
        <dbReference type="Proteomes" id="UP000012960"/>
    </source>
</evidence>
<evidence type="ECO:0000259" key="2">
    <source>
        <dbReference type="Pfam" id="PF06972"/>
    </source>
</evidence>
<reference evidence="3" key="1">
    <citation type="submission" date="2021-03" db="EMBL/GenBank/DDBJ databases">
        <authorList>
            <consortium name="Genoscope - CEA"/>
            <person name="William W."/>
        </authorList>
    </citation>
    <scope>NUCLEOTIDE SEQUENCE</scope>
    <source>
        <strain evidence="3">Doubled-haploid Pahang</strain>
    </source>
</reference>
<dbReference type="FunCoup" id="A0A804IIS1">
    <property type="interactions" value="1587"/>
</dbReference>
<dbReference type="EMBL" id="HG996468">
    <property type="protein sequence ID" value="CAG1851930.1"/>
    <property type="molecule type" value="Genomic_DNA"/>
</dbReference>
<evidence type="ECO:0000313" key="4">
    <source>
        <dbReference type="EnsemblPlants" id="Ma03_p32380.1"/>
    </source>
</evidence>
<feature type="domain" description="GBF-interacting protein 1 N-terminal" evidence="2">
    <location>
        <begin position="14"/>
        <end position="72"/>
    </location>
</feature>
<feature type="region of interest" description="Disordered" evidence="1">
    <location>
        <begin position="477"/>
        <end position="536"/>
    </location>
</feature>